<name>A0AAN6RZW9_9PEZI</name>
<evidence type="ECO:0000313" key="2">
    <source>
        <dbReference type="Proteomes" id="UP001303473"/>
    </source>
</evidence>
<organism evidence="1 2">
    <name type="scientific">Diplogelasinospora grovesii</name>
    <dbReference type="NCBI Taxonomy" id="303347"/>
    <lineage>
        <taxon>Eukaryota</taxon>
        <taxon>Fungi</taxon>
        <taxon>Dikarya</taxon>
        <taxon>Ascomycota</taxon>
        <taxon>Pezizomycotina</taxon>
        <taxon>Sordariomycetes</taxon>
        <taxon>Sordariomycetidae</taxon>
        <taxon>Sordariales</taxon>
        <taxon>Diplogelasinosporaceae</taxon>
        <taxon>Diplogelasinospora</taxon>
    </lineage>
</organism>
<evidence type="ECO:0000313" key="1">
    <source>
        <dbReference type="EMBL" id="KAK3934641.1"/>
    </source>
</evidence>
<protein>
    <submittedName>
        <fullName evidence="1">Uncharacterized protein</fullName>
    </submittedName>
</protein>
<dbReference type="Proteomes" id="UP001303473">
    <property type="component" value="Unassembled WGS sequence"/>
</dbReference>
<keyword evidence="2" id="KW-1185">Reference proteome</keyword>
<sequence length="67" mass="8108">MTNRIFSSLRRKIFTSYYRPLILWVNKLRRMVFPNGKRWKTSNPKLYSSMKEILREARDDLEVLADG</sequence>
<dbReference type="EMBL" id="MU853972">
    <property type="protein sequence ID" value="KAK3934641.1"/>
    <property type="molecule type" value="Genomic_DNA"/>
</dbReference>
<proteinExistence type="predicted"/>
<comment type="caution">
    <text evidence="1">The sequence shown here is derived from an EMBL/GenBank/DDBJ whole genome shotgun (WGS) entry which is preliminary data.</text>
</comment>
<gene>
    <name evidence="1" type="ORF">QBC46DRAFT_399332</name>
</gene>
<dbReference type="AlphaFoldDB" id="A0AAN6RZW9"/>
<reference evidence="2" key="1">
    <citation type="journal article" date="2023" name="Mol. Phylogenet. Evol.">
        <title>Genome-scale phylogeny and comparative genomics of the fungal order Sordariales.</title>
        <authorList>
            <person name="Hensen N."/>
            <person name="Bonometti L."/>
            <person name="Westerberg I."/>
            <person name="Brannstrom I.O."/>
            <person name="Guillou S."/>
            <person name="Cros-Aarteil S."/>
            <person name="Calhoun S."/>
            <person name="Haridas S."/>
            <person name="Kuo A."/>
            <person name="Mondo S."/>
            <person name="Pangilinan J."/>
            <person name="Riley R."/>
            <person name="LaButti K."/>
            <person name="Andreopoulos B."/>
            <person name="Lipzen A."/>
            <person name="Chen C."/>
            <person name="Yan M."/>
            <person name="Daum C."/>
            <person name="Ng V."/>
            <person name="Clum A."/>
            <person name="Steindorff A."/>
            <person name="Ohm R.A."/>
            <person name="Martin F."/>
            <person name="Silar P."/>
            <person name="Natvig D.O."/>
            <person name="Lalanne C."/>
            <person name="Gautier V."/>
            <person name="Ament-Velasquez S.L."/>
            <person name="Kruys A."/>
            <person name="Hutchinson M.I."/>
            <person name="Powell A.J."/>
            <person name="Barry K."/>
            <person name="Miller A.N."/>
            <person name="Grigoriev I.V."/>
            <person name="Debuchy R."/>
            <person name="Gladieux P."/>
            <person name="Hiltunen Thoren M."/>
            <person name="Johannesson H."/>
        </authorList>
    </citation>
    <scope>NUCLEOTIDE SEQUENCE [LARGE SCALE GENOMIC DNA]</scope>
    <source>
        <strain evidence="2">CBS 340.73</strain>
    </source>
</reference>
<accession>A0AAN6RZW9</accession>